<dbReference type="VEuPathDB" id="ToxoDB:CSUI_002641"/>
<reference evidence="3 4" key="1">
    <citation type="journal article" date="2017" name="Int. J. Parasitol.">
        <title>The genome of the protozoan parasite Cystoisospora suis and a reverse vaccinology approach to identify vaccine candidates.</title>
        <authorList>
            <person name="Palmieri N."/>
            <person name="Shrestha A."/>
            <person name="Ruttkowski B."/>
            <person name="Beck T."/>
            <person name="Vogl C."/>
            <person name="Tomley F."/>
            <person name="Blake D.P."/>
            <person name="Joachim A."/>
        </authorList>
    </citation>
    <scope>NUCLEOTIDE SEQUENCE [LARGE SCALE GENOMIC DNA]</scope>
    <source>
        <strain evidence="3 4">Wien I</strain>
    </source>
</reference>
<sequence length="339" mass="35672">MDPAYFFPWAVVALAVIIPDAIVTEASRHVGVAASGASMPLKVLDKNQSLQSRQGEPAECKVKTTGEATTTTVTIDEKTLQAKFTCGAGFTGGTVPDLATPADTCCKDQACNGGEKVTISSIIGVDAKAEKRENTVTVTLAKVPDGKRGEAFYYKCLAAARGAGDYCLVAVRLPGPLENNDCAIDRTVALSLSAPETTADFKCSGTLEKSPFVVKTDDSCTEEPAKNAILKLEETDPVGDTKTLGVAELPDTTTKLCYKCVYEEVPTVQNTTKKERRTCNVIVTVAGKEKPAPDSETSTSTSSTSSAPDAYATPGFVSPAVVAFSAVAVNWWPAGFFRS</sequence>
<dbReference type="Pfam" id="PF04092">
    <property type="entry name" value="SAG"/>
    <property type="match status" value="2"/>
</dbReference>
<feature type="domain" description="SRS" evidence="2">
    <location>
        <begin position="58"/>
        <end position="171"/>
    </location>
</feature>
<dbReference type="RefSeq" id="XP_067925177.1">
    <property type="nucleotide sequence ID" value="XM_068062841.1"/>
</dbReference>
<evidence type="ECO:0000256" key="1">
    <source>
        <dbReference type="SAM" id="SignalP"/>
    </source>
</evidence>
<accession>A0A2C6L825</accession>
<evidence type="ECO:0000259" key="2">
    <source>
        <dbReference type="Pfam" id="PF04092"/>
    </source>
</evidence>
<keyword evidence="1" id="KW-0732">Signal</keyword>
<dbReference type="GO" id="GO:0016020">
    <property type="term" value="C:membrane"/>
    <property type="evidence" value="ECO:0007669"/>
    <property type="project" value="InterPro"/>
</dbReference>
<feature type="chain" id="PRO_5012948429" evidence="1">
    <location>
        <begin position="27"/>
        <end position="339"/>
    </location>
</feature>
<name>A0A2C6L825_9APIC</name>
<keyword evidence="4" id="KW-1185">Reference proteome</keyword>
<dbReference type="GeneID" id="94426052"/>
<protein>
    <submittedName>
        <fullName evidence="3">Sag-related sequence srs53c</fullName>
    </submittedName>
</protein>
<dbReference type="SUPFAM" id="SSF74877">
    <property type="entry name" value="Major surface antigen p30, SAG1"/>
    <property type="match status" value="1"/>
</dbReference>
<dbReference type="EMBL" id="MIGC01001096">
    <property type="protein sequence ID" value="PHJ23502.1"/>
    <property type="molecule type" value="Genomic_DNA"/>
</dbReference>
<dbReference type="Proteomes" id="UP000221165">
    <property type="component" value="Unassembled WGS sequence"/>
</dbReference>
<comment type="caution">
    <text evidence="3">The sequence shown here is derived from an EMBL/GenBank/DDBJ whole genome shotgun (WGS) entry which is preliminary data.</text>
</comment>
<evidence type="ECO:0000313" key="4">
    <source>
        <dbReference type="Proteomes" id="UP000221165"/>
    </source>
</evidence>
<dbReference type="InterPro" id="IPR007226">
    <property type="entry name" value="SRS_dom"/>
</dbReference>
<feature type="signal peptide" evidence="1">
    <location>
        <begin position="1"/>
        <end position="26"/>
    </location>
</feature>
<gene>
    <name evidence="3" type="ORF">CSUI_002641</name>
</gene>
<organism evidence="3 4">
    <name type="scientific">Cystoisospora suis</name>
    <dbReference type="NCBI Taxonomy" id="483139"/>
    <lineage>
        <taxon>Eukaryota</taxon>
        <taxon>Sar</taxon>
        <taxon>Alveolata</taxon>
        <taxon>Apicomplexa</taxon>
        <taxon>Conoidasida</taxon>
        <taxon>Coccidia</taxon>
        <taxon>Eucoccidiorida</taxon>
        <taxon>Eimeriorina</taxon>
        <taxon>Sarcocystidae</taxon>
        <taxon>Cystoisospora</taxon>
    </lineage>
</organism>
<evidence type="ECO:0000313" key="3">
    <source>
        <dbReference type="EMBL" id="PHJ23502.1"/>
    </source>
</evidence>
<proteinExistence type="predicted"/>
<dbReference type="Gene3D" id="2.60.40.1320">
    <property type="entry name" value="SRS domain"/>
    <property type="match status" value="2"/>
</dbReference>
<dbReference type="InterPro" id="IPR036755">
    <property type="entry name" value="SRS_dom_sf"/>
</dbReference>
<dbReference type="AlphaFoldDB" id="A0A2C6L825"/>
<feature type="domain" description="SRS" evidence="2">
    <location>
        <begin position="186"/>
        <end position="285"/>
    </location>
</feature>